<dbReference type="HOGENOM" id="CLU_2632036_0_0_3"/>
<dbReference type="EMBL" id="DS989864">
    <property type="protein sequence ID" value="EDX72524.1"/>
    <property type="molecule type" value="Genomic_DNA"/>
</dbReference>
<organism evidence="1 2">
    <name type="scientific">Coleofasciculus chthonoplastes PCC 7420</name>
    <dbReference type="NCBI Taxonomy" id="118168"/>
    <lineage>
        <taxon>Bacteria</taxon>
        <taxon>Bacillati</taxon>
        <taxon>Cyanobacteriota</taxon>
        <taxon>Cyanophyceae</taxon>
        <taxon>Coleofasciculales</taxon>
        <taxon>Coleofasciculaceae</taxon>
        <taxon>Coleofasciculus</taxon>
    </lineage>
</organism>
<sequence>MPTQYQKQKQFTLSVTPVPITVSGIPGIHIQQASHKTVKLLENHYDKIDKIEVKPNYNTQAQQINITVRSPGTRLIA</sequence>
<dbReference type="STRING" id="118168.MC7420_3596"/>
<gene>
    <name evidence="1" type="ORF">MC7420_3596</name>
</gene>
<protein>
    <submittedName>
        <fullName evidence="1">Uncharacterized protein</fullName>
    </submittedName>
</protein>
<dbReference type="RefSeq" id="WP_006104524.1">
    <property type="nucleotide sequence ID" value="NZ_DS989864.1"/>
</dbReference>
<reference evidence="1 2" key="1">
    <citation type="submission" date="2008-07" db="EMBL/GenBank/DDBJ databases">
        <authorList>
            <person name="Tandeau de Marsac N."/>
            <person name="Ferriera S."/>
            <person name="Johnson J."/>
            <person name="Kravitz S."/>
            <person name="Beeson K."/>
            <person name="Sutton G."/>
            <person name="Rogers Y.-H."/>
            <person name="Friedman R."/>
            <person name="Frazier M."/>
            <person name="Venter J.C."/>
        </authorList>
    </citation>
    <scope>NUCLEOTIDE SEQUENCE [LARGE SCALE GENOMIC DNA]</scope>
    <source>
        <strain evidence="1 2">PCC 7420</strain>
    </source>
</reference>
<evidence type="ECO:0000313" key="2">
    <source>
        <dbReference type="Proteomes" id="UP000003835"/>
    </source>
</evidence>
<proteinExistence type="predicted"/>
<dbReference type="Proteomes" id="UP000003835">
    <property type="component" value="Unassembled WGS sequence"/>
</dbReference>
<name>B4VZY9_9CYAN</name>
<keyword evidence="2" id="KW-1185">Reference proteome</keyword>
<dbReference type="AlphaFoldDB" id="B4VZY9"/>
<evidence type="ECO:0000313" key="1">
    <source>
        <dbReference type="EMBL" id="EDX72524.1"/>
    </source>
</evidence>
<accession>B4VZY9</accession>